<dbReference type="EMBL" id="CAKOGP040000302">
    <property type="protein sequence ID" value="CAJ1933790.1"/>
    <property type="molecule type" value="Genomic_DNA"/>
</dbReference>
<reference evidence="1" key="1">
    <citation type="submission" date="2023-08" db="EMBL/GenBank/DDBJ databases">
        <authorList>
            <person name="Audoor S."/>
            <person name="Bilcke G."/>
        </authorList>
    </citation>
    <scope>NUCLEOTIDE SEQUENCE</scope>
</reference>
<organism evidence="1 2">
    <name type="scientific">Cylindrotheca closterium</name>
    <dbReference type="NCBI Taxonomy" id="2856"/>
    <lineage>
        <taxon>Eukaryota</taxon>
        <taxon>Sar</taxon>
        <taxon>Stramenopiles</taxon>
        <taxon>Ochrophyta</taxon>
        <taxon>Bacillariophyta</taxon>
        <taxon>Bacillariophyceae</taxon>
        <taxon>Bacillariophycidae</taxon>
        <taxon>Bacillariales</taxon>
        <taxon>Bacillariaceae</taxon>
        <taxon>Cylindrotheca</taxon>
    </lineage>
</organism>
<evidence type="ECO:0000313" key="1">
    <source>
        <dbReference type="EMBL" id="CAJ1933790.1"/>
    </source>
</evidence>
<gene>
    <name evidence="1" type="ORF">CYCCA115_LOCUS3461</name>
</gene>
<name>A0AAD2CFX7_9STRA</name>
<sequence length="329" mass="37116">MPRKRTSIQPVPSSINTPAPLARDVSDLSGSYIFGSKSLEPYKANWRRGHELDTSSVSADSTLLTLRMKRRRVTSTKTPVLLVLMDSRRNLYEIIRLFIDAEIDSAKSVVDLVQESIPDRWKPSCDGIFQKRGVTFTQLINILKLRKYDIQPNEIFIGKPVYMTSRQTMSAANGILEHLENRGFLKVDGDEKSALGMQTAPFIFESQTSNNGATSHTIEKKQTCFYQRPLLAKKSMESQSSDKPFRLDKIAEVLKFECHDAASQEETVLRGNESAISTILSILDCCYITPKVSSPVDYTYCSNGKDGFFAQSYGPIGEKDRRFANTHRY</sequence>
<comment type="caution">
    <text evidence="1">The sequence shown here is derived from an EMBL/GenBank/DDBJ whole genome shotgun (WGS) entry which is preliminary data.</text>
</comment>
<protein>
    <submittedName>
        <fullName evidence="1">Uncharacterized protein</fullName>
    </submittedName>
</protein>
<keyword evidence="2" id="KW-1185">Reference proteome</keyword>
<dbReference type="AlphaFoldDB" id="A0AAD2CFX7"/>
<dbReference type="Proteomes" id="UP001295423">
    <property type="component" value="Unassembled WGS sequence"/>
</dbReference>
<evidence type="ECO:0000313" key="2">
    <source>
        <dbReference type="Proteomes" id="UP001295423"/>
    </source>
</evidence>
<proteinExistence type="predicted"/>
<accession>A0AAD2CFX7</accession>